<dbReference type="InterPro" id="IPR039866">
    <property type="entry name" value="CPQ"/>
</dbReference>
<keyword evidence="14" id="KW-0862">Zinc</keyword>
<proteinExistence type="inferred from homology"/>
<evidence type="ECO:0000256" key="6">
    <source>
        <dbReference type="ARBA" id="ARBA00014116"/>
    </source>
</evidence>
<keyword evidence="17" id="KW-0865">Zymogen</keyword>
<dbReference type="PANTHER" id="PTHR12053">
    <property type="entry name" value="PROTEASE FAMILY M28 PLASMA GLUTAMATE CARBOXYPEPTIDASE-RELATED"/>
    <property type="match status" value="1"/>
</dbReference>
<dbReference type="GO" id="GO:0005794">
    <property type="term" value="C:Golgi apparatus"/>
    <property type="evidence" value="ECO:0007669"/>
    <property type="project" value="UniProtKB-SubCell"/>
</dbReference>
<evidence type="ECO:0000313" key="24">
    <source>
        <dbReference type="Proteomes" id="UP001487740"/>
    </source>
</evidence>
<evidence type="ECO:0000256" key="1">
    <source>
        <dbReference type="ARBA" id="ARBA00004240"/>
    </source>
</evidence>
<comment type="similarity">
    <text evidence="5">Belongs to the peptidase M28 family.</text>
</comment>
<dbReference type="SUPFAM" id="SSF53187">
    <property type="entry name" value="Zn-dependent exopeptidases"/>
    <property type="match status" value="1"/>
</dbReference>
<dbReference type="Gene3D" id="3.40.630.10">
    <property type="entry name" value="Zn peptidases"/>
    <property type="match status" value="1"/>
</dbReference>
<keyword evidence="18" id="KW-0325">Glycoprotein</keyword>
<keyword evidence="19" id="KW-0458">Lysosome</keyword>
<dbReference type="GO" id="GO:0005764">
    <property type="term" value="C:lysosome"/>
    <property type="evidence" value="ECO:0007669"/>
    <property type="project" value="UniProtKB-SubCell"/>
</dbReference>
<protein>
    <recommendedName>
        <fullName evidence="6">Carboxypeptidase Q</fullName>
    </recommendedName>
    <alternativeName>
        <fullName evidence="21">Plasma glutamate carboxypeptidase</fullName>
    </alternativeName>
</protein>
<evidence type="ECO:0000256" key="7">
    <source>
        <dbReference type="ARBA" id="ARBA00022525"/>
    </source>
</evidence>
<evidence type="ECO:0000256" key="10">
    <source>
        <dbReference type="ARBA" id="ARBA00022723"/>
    </source>
</evidence>
<evidence type="ECO:0000256" key="9">
    <source>
        <dbReference type="ARBA" id="ARBA00022670"/>
    </source>
</evidence>
<name>A0AAW0TGB1_SCYPA</name>
<dbReference type="FunFam" id="3.40.630.10:FF:000036">
    <property type="entry name" value="Carboxypeptidase Q"/>
    <property type="match status" value="1"/>
</dbReference>
<gene>
    <name evidence="23" type="ORF">O3P69_017900</name>
</gene>
<evidence type="ECO:0000259" key="22">
    <source>
        <dbReference type="Pfam" id="PF04389"/>
    </source>
</evidence>
<evidence type="ECO:0000256" key="15">
    <source>
        <dbReference type="ARBA" id="ARBA00023034"/>
    </source>
</evidence>
<keyword evidence="7" id="KW-0964">Secreted</keyword>
<evidence type="ECO:0000313" key="23">
    <source>
        <dbReference type="EMBL" id="KAK8386749.1"/>
    </source>
</evidence>
<evidence type="ECO:0000256" key="20">
    <source>
        <dbReference type="ARBA" id="ARBA00025833"/>
    </source>
</evidence>
<evidence type="ECO:0000256" key="4">
    <source>
        <dbReference type="ARBA" id="ARBA00004613"/>
    </source>
</evidence>
<keyword evidence="16" id="KW-0482">Metalloprotease</keyword>
<evidence type="ECO:0000256" key="5">
    <source>
        <dbReference type="ARBA" id="ARBA00010918"/>
    </source>
</evidence>
<evidence type="ECO:0000256" key="17">
    <source>
        <dbReference type="ARBA" id="ARBA00023145"/>
    </source>
</evidence>
<keyword evidence="8" id="KW-0121">Carboxypeptidase</keyword>
<dbReference type="Pfam" id="PF04389">
    <property type="entry name" value="Peptidase_M28"/>
    <property type="match status" value="1"/>
</dbReference>
<dbReference type="Gene3D" id="3.50.30.30">
    <property type="match status" value="1"/>
</dbReference>
<evidence type="ECO:0000256" key="12">
    <source>
        <dbReference type="ARBA" id="ARBA00022801"/>
    </source>
</evidence>
<accession>A0AAW0TGB1</accession>
<evidence type="ECO:0000256" key="2">
    <source>
        <dbReference type="ARBA" id="ARBA00004371"/>
    </source>
</evidence>
<keyword evidence="15" id="KW-0333">Golgi apparatus</keyword>
<dbReference type="Proteomes" id="UP001487740">
    <property type="component" value="Unassembled WGS sequence"/>
</dbReference>
<evidence type="ECO:0000256" key="3">
    <source>
        <dbReference type="ARBA" id="ARBA00004555"/>
    </source>
</evidence>
<keyword evidence="11" id="KW-0732">Signal</keyword>
<feature type="domain" description="Peptidase M28" evidence="22">
    <location>
        <begin position="355"/>
        <end position="542"/>
    </location>
</feature>
<keyword evidence="12" id="KW-0378">Hydrolase</keyword>
<evidence type="ECO:0000256" key="14">
    <source>
        <dbReference type="ARBA" id="ARBA00022833"/>
    </source>
</evidence>
<dbReference type="GO" id="GO:0005615">
    <property type="term" value="C:extracellular space"/>
    <property type="evidence" value="ECO:0007669"/>
    <property type="project" value="TreeGrafter"/>
</dbReference>
<dbReference type="CDD" id="cd03883">
    <property type="entry name" value="M28_Pgcp_like"/>
    <property type="match status" value="1"/>
</dbReference>
<keyword evidence="9" id="KW-0645">Protease</keyword>
<reference evidence="23 24" key="1">
    <citation type="submission" date="2023-03" db="EMBL/GenBank/DDBJ databases">
        <title>High-quality genome of Scylla paramamosain provides insights in environmental adaptation.</title>
        <authorList>
            <person name="Zhang L."/>
        </authorList>
    </citation>
    <scope>NUCLEOTIDE SEQUENCE [LARGE SCALE GENOMIC DNA]</scope>
    <source>
        <strain evidence="23">LZ_2023a</strain>
        <tissue evidence="23">Muscle</tissue>
    </source>
</reference>
<dbReference type="GO" id="GO:0043171">
    <property type="term" value="P:peptide catabolic process"/>
    <property type="evidence" value="ECO:0007669"/>
    <property type="project" value="TreeGrafter"/>
</dbReference>
<keyword evidence="10" id="KW-0479">Metal-binding</keyword>
<evidence type="ECO:0000256" key="21">
    <source>
        <dbReference type="ARBA" id="ARBA00033328"/>
    </source>
</evidence>
<dbReference type="PANTHER" id="PTHR12053:SF3">
    <property type="entry name" value="CARBOXYPEPTIDASE Q"/>
    <property type="match status" value="1"/>
</dbReference>
<evidence type="ECO:0000256" key="11">
    <source>
        <dbReference type="ARBA" id="ARBA00022729"/>
    </source>
</evidence>
<comment type="caution">
    <text evidence="23">The sequence shown here is derived from an EMBL/GenBank/DDBJ whole genome shotgun (WGS) entry which is preliminary data.</text>
</comment>
<evidence type="ECO:0000256" key="19">
    <source>
        <dbReference type="ARBA" id="ARBA00023228"/>
    </source>
</evidence>
<comment type="subcellular location">
    <subcellularLocation>
        <location evidence="1">Endoplasmic reticulum</location>
    </subcellularLocation>
    <subcellularLocation>
        <location evidence="3">Golgi apparatus</location>
    </subcellularLocation>
    <subcellularLocation>
        <location evidence="2">Lysosome</location>
    </subcellularLocation>
    <subcellularLocation>
        <location evidence="4">Secreted</location>
    </subcellularLocation>
</comment>
<organism evidence="23 24">
    <name type="scientific">Scylla paramamosain</name>
    <name type="common">Mud crab</name>
    <dbReference type="NCBI Taxonomy" id="85552"/>
    <lineage>
        <taxon>Eukaryota</taxon>
        <taxon>Metazoa</taxon>
        <taxon>Ecdysozoa</taxon>
        <taxon>Arthropoda</taxon>
        <taxon>Crustacea</taxon>
        <taxon>Multicrustacea</taxon>
        <taxon>Malacostraca</taxon>
        <taxon>Eumalacostraca</taxon>
        <taxon>Eucarida</taxon>
        <taxon>Decapoda</taxon>
        <taxon>Pleocyemata</taxon>
        <taxon>Brachyura</taxon>
        <taxon>Eubrachyura</taxon>
        <taxon>Portunoidea</taxon>
        <taxon>Portunidae</taxon>
        <taxon>Portuninae</taxon>
        <taxon>Scylla</taxon>
    </lineage>
</organism>
<evidence type="ECO:0000256" key="13">
    <source>
        <dbReference type="ARBA" id="ARBA00022824"/>
    </source>
</evidence>
<dbReference type="GO" id="GO:0006508">
    <property type="term" value="P:proteolysis"/>
    <property type="evidence" value="ECO:0007669"/>
    <property type="project" value="UniProtKB-KW"/>
</dbReference>
<dbReference type="GO" id="GO:0070573">
    <property type="term" value="F:metallodipeptidase activity"/>
    <property type="evidence" value="ECO:0007669"/>
    <property type="project" value="InterPro"/>
</dbReference>
<evidence type="ECO:0000256" key="16">
    <source>
        <dbReference type="ARBA" id="ARBA00023049"/>
    </source>
</evidence>
<dbReference type="GO" id="GO:0005783">
    <property type="term" value="C:endoplasmic reticulum"/>
    <property type="evidence" value="ECO:0007669"/>
    <property type="project" value="UniProtKB-SubCell"/>
</dbReference>
<keyword evidence="24" id="KW-1185">Reference proteome</keyword>
<dbReference type="GO" id="GO:0004180">
    <property type="term" value="F:carboxypeptidase activity"/>
    <property type="evidence" value="ECO:0007669"/>
    <property type="project" value="UniProtKB-KW"/>
</dbReference>
<sequence>MWEATLPSSRHYQIFGYPRVQTPPPLNKRRVCLRFACPSDLQSRLTMRRRASLRTLLAACLAVHVGCYVVERGDTRVNNHVLREQNLVLEERAENSVHSLIKVTESTSTTIPAPQCVLPPGMAEEIQGYQEVVDRVIDYVTTGDFKGQVYSHLANLVDTFGPRMTGTGELEAAIDWMVEQSIAENLDNVHTEDVQVPHWVRNNESAWMTLPRLKQLHIMGLGSSVGTPPQGITADVLVVKSFDELKKQGLKAAGKIVVFNPTWESYGVTVQYRSQGASEAAKVGAVAALVVSITPFSIASPHTGQQYYSVENKIPVASVTLEDAAMMERMQARGQNITVKLIMGAKNYPDTISRNTVAEILGTHQPKETVLVSGHLDSWDVTQGAMDDGGGMMMSWAALVVMRKLNIRPRRTVRAVLWTGEEQGLHGGIEYFKRHQHDHEQFQLIMESDSGTFTPQGISFSGTPEATCIMEEVLKLFHRINATQLTNPMTGGPDIAVWEKLGVPTGGLKNDNSRYFWYHHSYGDSLIVEDPDVLDRCLALWTSVAFVLADIRERLPHQQDLNHLEAGSG</sequence>
<evidence type="ECO:0000256" key="18">
    <source>
        <dbReference type="ARBA" id="ARBA00023180"/>
    </source>
</evidence>
<dbReference type="FunFam" id="3.50.30.30:FF:000009">
    <property type="entry name" value="Carboxypeptidase Q"/>
    <property type="match status" value="1"/>
</dbReference>
<evidence type="ECO:0000256" key="8">
    <source>
        <dbReference type="ARBA" id="ARBA00022645"/>
    </source>
</evidence>
<dbReference type="EMBL" id="JARAKH010000030">
    <property type="protein sequence ID" value="KAK8386749.1"/>
    <property type="molecule type" value="Genomic_DNA"/>
</dbReference>
<dbReference type="InterPro" id="IPR007484">
    <property type="entry name" value="Peptidase_M28"/>
</dbReference>
<dbReference type="AlphaFoldDB" id="A0AAW0TGB1"/>
<comment type="subunit">
    <text evidence="20">Homodimer. The monomeric form is inactive while the homodimer is active.</text>
</comment>
<keyword evidence="13" id="KW-0256">Endoplasmic reticulum</keyword>
<dbReference type="GO" id="GO:0046872">
    <property type="term" value="F:metal ion binding"/>
    <property type="evidence" value="ECO:0007669"/>
    <property type="project" value="UniProtKB-KW"/>
</dbReference>